<keyword evidence="3" id="KW-1185">Reference proteome</keyword>
<evidence type="ECO:0000313" key="2">
    <source>
        <dbReference type="EMBL" id="MCF2515586.1"/>
    </source>
</evidence>
<keyword evidence="1" id="KW-0472">Membrane</keyword>
<comment type="caution">
    <text evidence="2">The sequence shown here is derived from an EMBL/GenBank/DDBJ whole genome shotgun (WGS) entry which is preliminary data.</text>
</comment>
<gene>
    <name evidence="2" type="ORF">LVY65_11005</name>
</gene>
<organism evidence="2 3">
    <name type="scientific">Sphingomonas cremea</name>
    <dbReference type="NCBI Taxonomy" id="2904799"/>
    <lineage>
        <taxon>Bacteria</taxon>
        <taxon>Pseudomonadati</taxon>
        <taxon>Pseudomonadota</taxon>
        <taxon>Alphaproteobacteria</taxon>
        <taxon>Sphingomonadales</taxon>
        <taxon>Sphingomonadaceae</taxon>
        <taxon>Sphingomonas</taxon>
    </lineage>
</organism>
<reference evidence="2" key="1">
    <citation type="submission" date="2022-01" db="EMBL/GenBank/DDBJ databases">
        <authorList>
            <person name="Jo J.-H."/>
            <person name="Im W.-T."/>
        </authorList>
    </citation>
    <scope>NUCLEOTIDE SEQUENCE</scope>
    <source>
        <strain evidence="2">G124</strain>
    </source>
</reference>
<proteinExistence type="predicted"/>
<keyword evidence="1" id="KW-0812">Transmembrane</keyword>
<evidence type="ECO:0000256" key="1">
    <source>
        <dbReference type="SAM" id="Phobius"/>
    </source>
</evidence>
<dbReference type="AlphaFoldDB" id="A0A9X1QMT6"/>
<dbReference type="EMBL" id="JAKFGM010000003">
    <property type="protein sequence ID" value="MCF2515586.1"/>
    <property type="molecule type" value="Genomic_DNA"/>
</dbReference>
<sequence>MKWLAALALGAIVGFLVPMIFGGEAGFWLHSWTKFGTIRPLEGSPGLLLSVPLFLGSAVAFRLFFNWHSR</sequence>
<evidence type="ECO:0000313" key="3">
    <source>
        <dbReference type="Proteomes" id="UP001139410"/>
    </source>
</evidence>
<accession>A0A9X1QMT6</accession>
<feature type="transmembrane region" description="Helical" evidence="1">
    <location>
        <begin position="46"/>
        <end position="65"/>
    </location>
</feature>
<dbReference type="RefSeq" id="WP_235068282.1">
    <property type="nucleotide sequence ID" value="NZ_JAKFGM010000003.1"/>
</dbReference>
<name>A0A9X1QMT6_9SPHN</name>
<keyword evidence="1" id="KW-1133">Transmembrane helix</keyword>
<dbReference type="Proteomes" id="UP001139410">
    <property type="component" value="Unassembled WGS sequence"/>
</dbReference>
<protein>
    <submittedName>
        <fullName evidence="2">Uncharacterized protein</fullName>
    </submittedName>
</protein>